<reference evidence="10 13" key="2">
    <citation type="submission" date="2014-09" db="EMBL/GenBank/DDBJ databases">
        <title>Genome announcement of three Brucella strains isolated from bovine in Zimbabwe.</title>
        <authorList>
            <person name="Ledwaba M.M.B."/>
            <person name="Mafofo J.J."/>
            <person name="van Heerden H.H."/>
        </authorList>
    </citation>
    <scope>NUCLEOTIDE SEQUENCE [LARGE SCALE GENOMIC DNA]</scope>
    <source>
        <strain evidence="10 13">ZW046</strain>
    </source>
</reference>
<dbReference type="InterPro" id="IPR045584">
    <property type="entry name" value="Pilin-like"/>
</dbReference>
<feature type="domain" description="Trimeric autotransporter adhesin YadA-like C-terminal membrane anchor" evidence="9">
    <location>
        <begin position="253"/>
        <end position="309"/>
    </location>
</feature>
<dbReference type="KEGG" id="bsw:IY71_09050"/>
<comment type="subcellular location">
    <subcellularLocation>
        <location evidence="2">Cell outer membrane</location>
    </subcellularLocation>
    <subcellularLocation>
        <location evidence="1">Cell surface</location>
    </subcellularLocation>
</comment>
<evidence type="ECO:0000313" key="12">
    <source>
        <dbReference type="EMBL" id="ATQ52747.1"/>
    </source>
</evidence>
<dbReference type="EMBL" id="CP009097">
    <property type="protein sequence ID" value="AIN89044.1"/>
    <property type="molecule type" value="Genomic_DNA"/>
</dbReference>
<evidence type="ECO:0000256" key="7">
    <source>
        <dbReference type="ARBA" id="ARBA00023237"/>
    </source>
</evidence>
<feature type="chain" id="PRO_5042465512" description="Trimeric autotransporter adhesin YadA-like C-terminal membrane anchor domain-containing protein" evidence="8">
    <location>
        <begin position="28"/>
        <end position="311"/>
    </location>
</feature>
<dbReference type="EMBL" id="CP024420">
    <property type="protein sequence ID" value="ATQ52747.1"/>
    <property type="molecule type" value="Genomic_DNA"/>
</dbReference>
<dbReference type="Pfam" id="PF03895">
    <property type="entry name" value="YadA_anchor"/>
    <property type="match status" value="1"/>
</dbReference>
<evidence type="ECO:0000313" key="14">
    <source>
        <dbReference type="Proteomes" id="UP000230889"/>
    </source>
</evidence>
<evidence type="ECO:0000256" key="4">
    <source>
        <dbReference type="ARBA" id="ARBA00022692"/>
    </source>
</evidence>
<keyword evidence="7" id="KW-0998">Cell outer membrane</keyword>
<dbReference type="KEGG" id="bsg:IY72_08820"/>
<dbReference type="RefSeq" id="WP_006278782.1">
    <property type="nucleotide sequence ID" value="NZ_CP009094.1"/>
</dbReference>
<dbReference type="GeneID" id="45052799"/>
<dbReference type="GO" id="GO:0009986">
    <property type="term" value="C:cell surface"/>
    <property type="evidence" value="ECO:0007669"/>
    <property type="project" value="UniProtKB-SubCell"/>
</dbReference>
<evidence type="ECO:0000256" key="6">
    <source>
        <dbReference type="ARBA" id="ARBA00023136"/>
    </source>
</evidence>
<proteinExistence type="predicted"/>
<keyword evidence="5 8" id="KW-0732">Signal</keyword>
<dbReference type="Gene3D" id="3.30.1300.30">
    <property type="entry name" value="GSPII I/J protein-like"/>
    <property type="match status" value="1"/>
</dbReference>
<evidence type="ECO:0000256" key="1">
    <source>
        <dbReference type="ARBA" id="ARBA00004241"/>
    </source>
</evidence>
<evidence type="ECO:0000313" key="10">
    <source>
        <dbReference type="EMBL" id="AIN88015.1"/>
    </source>
</evidence>
<dbReference type="Proteomes" id="UP000230889">
    <property type="component" value="Chromosome 1"/>
</dbReference>
<reference evidence="12 14" key="3">
    <citation type="submission" date="2017-10" db="EMBL/GenBank/DDBJ databases">
        <title>First isolation and characterization of Brucella suis from yak.</title>
        <authorList>
            <person name="Yang X."/>
            <person name="Wang N."/>
            <person name="Cao X."/>
            <person name="Bie P."/>
            <person name="Wang J."/>
            <person name="Lyu Y."/>
            <person name="Wu Q."/>
        </authorList>
    </citation>
    <scope>NUCLEOTIDE SEQUENCE [LARGE SCALE GENOMIC DNA]</scope>
    <source>
        <strain evidence="12 14">QH05</strain>
    </source>
</reference>
<dbReference type="InterPro" id="IPR005594">
    <property type="entry name" value="YadA_C"/>
</dbReference>
<evidence type="ECO:0000256" key="3">
    <source>
        <dbReference type="ARBA" id="ARBA00022452"/>
    </source>
</evidence>
<accession>A0AAI8H708</accession>
<organism evidence="12 14">
    <name type="scientific">Brucella suis</name>
    <dbReference type="NCBI Taxonomy" id="29461"/>
    <lineage>
        <taxon>Bacteria</taxon>
        <taxon>Pseudomonadati</taxon>
        <taxon>Pseudomonadota</taxon>
        <taxon>Alphaproteobacteria</taxon>
        <taxon>Hyphomicrobiales</taxon>
        <taxon>Brucellaceae</taxon>
        <taxon>Brucella/Ochrobactrum group</taxon>
        <taxon>Brucella</taxon>
    </lineage>
</organism>
<dbReference type="KEGG" id="bsg:IY72_14465"/>
<dbReference type="SUPFAM" id="SSF54523">
    <property type="entry name" value="Pili subunits"/>
    <property type="match status" value="1"/>
</dbReference>
<keyword evidence="3" id="KW-1134">Transmembrane beta strand</keyword>
<dbReference type="GO" id="GO:0009279">
    <property type="term" value="C:cell outer membrane"/>
    <property type="evidence" value="ECO:0007669"/>
    <property type="project" value="UniProtKB-SubCell"/>
</dbReference>
<dbReference type="AlphaFoldDB" id="A0AAI8H708"/>
<evidence type="ECO:0000313" key="13">
    <source>
        <dbReference type="Proteomes" id="UP000029248"/>
    </source>
</evidence>
<evidence type="ECO:0000256" key="2">
    <source>
        <dbReference type="ARBA" id="ARBA00004442"/>
    </source>
</evidence>
<evidence type="ECO:0000313" key="11">
    <source>
        <dbReference type="EMBL" id="AIN89044.1"/>
    </source>
</evidence>
<name>A0AAI8H708_BRUSS</name>
<evidence type="ECO:0000259" key="9">
    <source>
        <dbReference type="Pfam" id="PF03895"/>
    </source>
</evidence>
<dbReference type="EMBL" id="CP009096">
    <property type="protein sequence ID" value="AIN88015.1"/>
    <property type="molecule type" value="Genomic_DNA"/>
</dbReference>
<dbReference type="Gene3D" id="1.20.5.340">
    <property type="match status" value="2"/>
</dbReference>
<evidence type="ECO:0000256" key="8">
    <source>
        <dbReference type="SAM" id="SignalP"/>
    </source>
</evidence>
<evidence type="ECO:0000256" key="5">
    <source>
        <dbReference type="ARBA" id="ARBA00022729"/>
    </source>
</evidence>
<protein>
    <recommendedName>
        <fullName evidence="9">Trimeric autotransporter adhesin YadA-like C-terminal membrane anchor domain-containing protein</fullName>
    </recommendedName>
</protein>
<feature type="signal peptide" evidence="8">
    <location>
        <begin position="1"/>
        <end position="27"/>
    </location>
</feature>
<gene>
    <name evidence="12" type="ORF">CS875_09120</name>
    <name evidence="10" type="ORF">IY72_08820</name>
    <name evidence="11" type="ORF">IY72_14465</name>
</gene>
<dbReference type="Proteomes" id="UP000029248">
    <property type="component" value="Chromosome 1"/>
</dbReference>
<keyword evidence="4" id="KW-0812">Transmembrane</keyword>
<reference evidence="10 13" key="1">
    <citation type="submission" date="2014-07" db="EMBL/GenBank/DDBJ databases">
        <authorList>
            <person name="Ledwaba M.B."/>
            <person name="Mafofo J."/>
            <person name="van Heerden H."/>
        </authorList>
    </citation>
    <scope>NUCLEOTIDE SEQUENCE [LARGE SCALE GENOMIC DNA]</scope>
    <source>
        <strain evidence="10 13">ZW046</strain>
    </source>
</reference>
<dbReference type="Proteomes" id="UP000029248">
    <property type="component" value="Chromosome 2"/>
</dbReference>
<sequence>MSFFKKNISITAMGGLMLSLAVDAAKAEENVSQVKLPPVFVFELVENQGLANIALIRPRVIAPDNNLRPGGIVSGIAGLLTLGQENRNLISENRQVINNNTTAIGQNSDRIDANAKGVADNRAAIGQNSGRIDANAKGVADNKAAIGRNSGRIDANAKGVADNKTAIGRNSGRIDTNAKGVADNRAAISQNRGRINANAAGVASNRAAIRQNSAAISALGQRVDGLQGQINSARKEARAGAANAAALSGLRYDNRPGKVSIATGVGGFKGSTALAAGIGYTSKNENARYNVSVAYNEAGTSWNAGASFTLN</sequence>
<keyword evidence="6" id="KW-0472">Membrane</keyword>